<proteinExistence type="predicted"/>
<sequence length="335" mass="36279">MHVNFRKPISLMLKILLCTGILLPSGFEAQVFIARTLAAPTQTSSIQAAAPVGLRQFAEDTILRLSATKPFAHWKNAETVIEPLGPGTHSWLVTICTDEQGKTAVGHSTSGGYLIISVTDRDEYKLIEYGTGEDSIFSPSALQSGLDNIGIRLDSNPNRTVVPLYAGPTLAEWGIGSRSKEGFSHFLNALNGEDLPETPQSFAKQAAKYIPPGSAAGSHHNSDLMPAAQAIQTAVHFDPYDNIMWMTSKALDINPQSFERIITATKRLIYVSSSGDRTYSVPLPVFGYQLWKQSSADADGYSSSEASIYVQSGTTSSPRWIALEAMLDAGKFVAY</sequence>
<reference evidence="2" key="1">
    <citation type="journal article" date="2019" name="Int. J. Syst. Evol. Microbiol.">
        <title>The Global Catalogue of Microorganisms (GCM) 10K type strain sequencing project: providing services to taxonomists for standard genome sequencing and annotation.</title>
        <authorList>
            <consortium name="The Broad Institute Genomics Platform"/>
            <consortium name="The Broad Institute Genome Sequencing Center for Infectious Disease"/>
            <person name="Wu L."/>
            <person name="Ma J."/>
        </authorList>
    </citation>
    <scope>NUCLEOTIDE SEQUENCE [LARGE SCALE GENOMIC DNA]</scope>
    <source>
        <strain evidence="2">JCM 12774</strain>
    </source>
</reference>
<keyword evidence="2" id="KW-1185">Reference proteome</keyword>
<accession>A0ABP3HP09</accession>
<evidence type="ECO:0000313" key="2">
    <source>
        <dbReference type="Proteomes" id="UP001500340"/>
    </source>
</evidence>
<protein>
    <submittedName>
        <fullName evidence="1">Uncharacterized protein</fullName>
    </submittedName>
</protein>
<gene>
    <name evidence="1" type="ORF">GCM10008933_03780</name>
</gene>
<dbReference type="RefSeq" id="WP_343856786.1">
    <property type="nucleotide sequence ID" value="NZ_BAAACX010000004.1"/>
</dbReference>
<dbReference type="EMBL" id="BAAACX010000004">
    <property type="protein sequence ID" value="GAA0375859.1"/>
    <property type="molecule type" value="Genomic_DNA"/>
</dbReference>
<dbReference type="Proteomes" id="UP001500340">
    <property type="component" value="Unassembled WGS sequence"/>
</dbReference>
<name>A0ABP3HP09_9BACL</name>
<comment type="caution">
    <text evidence="1">The sequence shown here is derived from an EMBL/GenBank/DDBJ whole genome shotgun (WGS) entry which is preliminary data.</text>
</comment>
<organism evidence="1 2">
    <name type="scientific">Paenibacillus motobuensis</name>
    <dbReference type="NCBI Taxonomy" id="295324"/>
    <lineage>
        <taxon>Bacteria</taxon>
        <taxon>Bacillati</taxon>
        <taxon>Bacillota</taxon>
        <taxon>Bacilli</taxon>
        <taxon>Bacillales</taxon>
        <taxon>Paenibacillaceae</taxon>
        <taxon>Paenibacillus</taxon>
    </lineage>
</organism>
<evidence type="ECO:0000313" key="1">
    <source>
        <dbReference type="EMBL" id="GAA0375859.1"/>
    </source>
</evidence>